<reference evidence="1 2" key="1">
    <citation type="submission" date="2019-03" db="EMBL/GenBank/DDBJ databases">
        <authorList>
            <person name="Kox A.R. M."/>
        </authorList>
    </citation>
    <scope>NUCLEOTIDE SEQUENCE [LARGE SCALE GENOMIC DNA]</scope>
    <source>
        <strain evidence="1">MTUNDRAET4 annotated genome</strain>
    </source>
</reference>
<organism evidence="1 2">
    <name type="scientific">Methylocella tundrae</name>
    <dbReference type="NCBI Taxonomy" id="227605"/>
    <lineage>
        <taxon>Bacteria</taxon>
        <taxon>Pseudomonadati</taxon>
        <taxon>Pseudomonadota</taxon>
        <taxon>Alphaproteobacteria</taxon>
        <taxon>Hyphomicrobiales</taxon>
        <taxon>Beijerinckiaceae</taxon>
        <taxon>Methylocella</taxon>
    </lineage>
</organism>
<accession>A0A4U8YYR2</accession>
<evidence type="ECO:0000313" key="1">
    <source>
        <dbReference type="EMBL" id="VFU08650.1"/>
    </source>
</evidence>
<dbReference type="AlphaFoldDB" id="A0A4U8YYR2"/>
<dbReference type="EMBL" id="LR536450">
    <property type="protein sequence ID" value="VFU08650.1"/>
    <property type="molecule type" value="Genomic_DNA"/>
</dbReference>
<dbReference type="KEGG" id="mtun:MTUNDRAET4_1757"/>
<name>A0A4U8YYR2_METTU</name>
<evidence type="ECO:0000313" key="2">
    <source>
        <dbReference type="Proteomes" id="UP000294360"/>
    </source>
</evidence>
<gene>
    <name evidence="1" type="ORF">MTUNDRAET4_1757</name>
</gene>
<dbReference type="Proteomes" id="UP000294360">
    <property type="component" value="Chromosome"/>
</dbReference>
<protein>
    <submittedName>
        <fullName evidence="1">Uncharacterized protein</fullName>
    </submittedName>
</protein>
<proteinExistence type="predicted"/>
<sequence>MRLAPQGGFVKTCVRGFIVPFVALDISVSSLREGHDEELRLKEVLGARPLKVYVNIQCAPPHRTLFGARLAWF</sequence>